<proteinExistence type="inferred from homology"/>
<evidence type="ECO:0000256" key="6">
    <source>
        <dbReference type="ARBA" id="ARBA00037968"/>
    </source>
</evidence>
<dbReference type="PANTHER" id="PTHR43791">
    <property type="entry name" value="PERMEASE-RELATED"/>
    <property type="match status" value="1"/>
</dbReference>
<feature type="transmembrane region" description="Helical" evidence="7">
    <location>
        <begin position="447"/>
        <end position="467"/>
    </location>
</feature>
<feature type="transmembrane region" description="Helical" evidence="7">
    <location>
        <begin position="354"/>
        <end position="375"/>
    </location>
</feature>
<keyword evidence="2" id="KW-0813">Transport</keyword>
<sequence length="523" mass="59618">MFWKEGETNINDDPEQLASRGIDLQAVAQHTKTKEEKWFLFKLDLYLLTFGCLSQIIKYIDQQNIQTAYVSGMSEALNLTGNELNYFITYFNVGYALFLIPSQVMITRVRPSLWLPGLEFCWGVLTGAIAACKHPKQIYAIRAFIGICESSAYPGTVTLLMTWYTPLEMAKRIGFYHSCQAIGAMMSGALQTAIHESLEGKSGIPGWQWTFILNCEHADVLHGISFCSPFMIPDFPDNPNPRAFWLKPRDKEIARERLDRFTRSSPNPINLKCALRTLKNPLLYMFIYMYVGMLIAPSGNSFFQLWLKSLVNKDGNKVWGISALNAIPMGGYAMQVAAVWIFAFGSDYFRTRWLMILAQVVIGFPPTVIMTIWNVPDGAKYFSYFALYFCTASGPPLWSWLSDMLPIDAEQRALIIGICISMYYAVNAWSNVLIWPTKQASHYKFGWPVSMALWITVAIVICSLRIYDLKVVRPRNYRIAQEMMNNHEGMIEEQPKTVEEIDQKLGDEQEDKQINTAKVLPVI</sequence>
<dbReference type="InterPro" id="IPR036259">
    <property type="entry name" value="MFS_trans_sf"/>
</dbReference>
<reference evidence="8" key="1">
    <citation type="submission" date="2013-07" db="EMBL/GenBank/DDBJ databases">
        <title>The Genome Sequence of Cryptococcus dejecticola CBS10117.</title>
        <authorList>
            <consortium name="The Broad Institute Genome Sequencing Platform"/>
            <person name="Cuomo C."/>
            <person name="Litvintseva A."/>
            <person name="Chen Y."/>
            <person name="Heitman J."/>
            <person name="Sun S."/>
            <person name="Springer D."/>
            <person name="Dromer F."/>
            <person name="Young S.K."/>
            <person name="Zeng Q."/>
            <person name="Gargeya S."/>
            <person name="Fitzgerald M."/>
            <person name="Abouelleil A."/>
            <person name="Alvarado L."/>
            <person name="Berlin A.M."/>
            <person name="Chapman S.B."/>
            <person name="Dewar J."/>
            <person name="Goldberg J."/>
            <person name="Griggs A."/>
            <person name="Gujja S."/>
            <person name="Hansen M."/>
            <person name="Howarth C."/>
            <person name="Imamovic A."/>
            <person name="Larimer J."/>
            <person name="McCowan C."/>
            <person name="Murphy C."/>
            <person name="Pearson M."/>
            <person name="Priest M."/>
            <person name="Roberts A."/>
            <person name="Saif S."/>
            <person name="Shea T."/>
            <person name="Sykes S."/>
            <person name="Wortman J."/>
            <person name="Nusbaum C."/>
            <person name="Birren B."/>
        </authorList>
    </citation>
    <scope>NUCLEOTIDE SEQUENCE [LARGE SCALE GENOMIC DNA]</scope>
    <source>
        <strain evidence="8">CBS 10117</strain>
    </source>
</reference>
<evidence type="ECO:0000256" key="1">
    <source>
        <dbReference type="ARBA" id="ARBA00004141"/>
    </source>
</evidence>
<feature type="transmembrane region" description="Helical" evidence="7">
    <location>
        <begin position="87"/>
        <end position="106"/>
    </location>
</feature>
<dbReference type="InterPro" id="IPR011701">
    <property type="entry name" value="MFS"/>
</dbReference>
<evidence type="ECO:0008006" key="9">
    <source>
        <dbReference type="Google" id="ProtNLM"/>
    </source>
</evidence>
<organism evidence="8">
    <name type="scientific">Kwoniella dejecticola CBS 10117</name>
    <dbReference type="NCBI Taxonomy" id="1296121"/>
    <lineage>
        <taxon>Eukaryota</taxon>
        <taxon>Fungi</taxon>
        <taxon>Dikarya</taxon>
        <taxon>Basidiomycota</taxon>
        <taxon>Agaricomycotina</taxon>
        <taxon>Tremellomycetes</taxon>
        <taxon>Tremellales</taxon>
        <taxon>Cryptococcaceae</taxon>
        <taxon>Kwoniella</taxon>
    </lineage>
</organism>
<dbReference type="AlphaFoldDB" id="A0A1A5ZWH3"/>
<comment type="similarity">
    <text evidence="6">Belongs to the major facilitator superfamily. Allantoate permease family.</text>
</comment>
<dbReference type="EMBL" id="KI894036">
    <property type="protein sequence ID" value="OBR82151.1"/>
    <property type="molecule type" value="Genomic_DNA"/>
</dbReference>
<evidence type="ECO:0000256" key="3">
    <source>
        <dbReference type="ARBA" id="ARBA00022692"/>
    </source>
</evidence>
<keyword evidence="5 7" id="KW-0472">Membrane</keyword>
<evidence type="ECO:0000256" key="4">
    <source>
        <dbReference type="ARBA" id="ARBA00022989"/>
    </source>
</evidence>
<keyword evidence="4 7" id="KW-1133">Transmembrane helix</keyword>
<comment type="subcellular location">
    <subcellularLocation>
        <location evidence="1">Membrane</location>
        <topology evidence="1">Multi-pass membrane protein</topology>
    </subcellularLocation>
</comment>
<dbReference type="GO" id="GO:0016020">
    <property type="term" value="C:membrane"/>
    <property type="evidence" value="ECO:0007669"/>
    <property type="project" value="UniProtKB-SubCell"/>
</dbReference>
<dbReference type="SUPFAM" id="SSF103473">
    <property type="entry name" value="MFS general substrate transporter"/>
    <property type="match status" value="1"/>
</dbReference>
<dbReference type="GO" id="GO:0022857">
    <property type="term" value="F:transmembrane transporter activity"/>
    <property type="evidence" value="ECO:0007669"/>
    <property type="project" value="InterPro"/>
</dbReference>
<dbReference type="Pfam" id="PF07690">
    <property type="entry name" value="MFS_1"/>
    <property type="match status" value="1"/>
</dbReference>
<dbReference type="FunFam" id="1.20.1250.20:FF:000065">
    <property type="entry name" value="Putative MFS pantothenate transporter"/>
    <property type="match status" value="1"/>
</dbReference>
<feature type="transmembrane region" description="Helical" evidence="7">
    <location>
        <begin position="282"/>
        <end position="307"/>
    </location>
</feature>
<evidence type="ECO:0000256" key="5">
    <source>
        <dbReference type="ARBA" id="ARBA00023136"/>
    </source>
</evidence>
<dbReference type="PANTHER" id="PTHR43791:SF64">
    <property type="entry name" value="MAJOR FACILITATOR SUPERFAMILY (MFS) PROFILE DOMAIN-CONTAINING PROTEIN"/>
    <property type="match status" value="1"/>
</dbReference>
<evidence type="ECO:0000313" key="8">
    <source>
        <dbReference type="EMBL" id="OBR82151.1"/>
    </source>
</evidence>
<accession>A0A1A5ZWH3</accession>
<feature type="transmembrane region" description="Helical" evidence="7">
    <location>
        <begin position="413"/>
        <end position="435"/>
    </location>
</feature>
<dbReference type="Gene3D" id="1.20.1250.20">
    <property type="entry name" value="MFS general substrate transporter like domains"/>
    <property type="match status" value="1"/>
</dbReference>
<name>A0A1A5ZWH3_9TREE</name>
<evidence type="ECO:0000256" key="7">
    <source>
        <dbReference type="SAM" id="Phobius"/>
    </source>
</evidence>
<evidence type="ECO:0000256" key="2">
    <source>
        <dbReference type="ARBA" id="ARBA00022448"/>
    </source>
</evidence>
<gene>
    <name evidence="8" type="ORF">I303_08065</name>
</gene>
<keyword evidence="3 7" id="KW-0812">Transmembrane</keyword>
<dbReference type="OrthoDB" id="3639251at2759"/>
<feature type="transmembrane region" description="Helical" evidence="7">
    <location>
        <begin position="319"/>
        <end position="342"/>
    </location>
</feature>
<dbReference type="VEuPathDB" id="FungiDB:I303_08065"/>
<protein>
    <recommendedName>
        <fullName evidence="9">Major facilitator superfamily (MFS) profile domain-containing protein</fullName>
    </recommendedName>
</protein>
<feature type="transmembrane region" description="Helical" evidence="7">
    <location>
        <begin position="381"/>
        <end position="401"/>
    </location>
</feature>
<feature type="transmembrane region" description="Helical" evidence="7">
    <location>
        <begin position="112"/>
        <end position="132"/>
    </location>
</feature>